<evidence type="ECO:0000256" key="8">
    <source>
        <dbReference type="ARBA" id="ARBA00032485"/>
    </source>
</evidence>
<evidence type="ECO:0000256" key="2">
    <source>
        <dbReference type="ARBA" id="ARBA00008072"/>
    </source>
</evidence>
<evidence type="ECO:0000256" key="6">
    <source>
        <dbReference type="ARBA" id="ARBA00023027"/>
    </source>
</evidence>
<accession>A0A915DGL8</accession>
<evidence type="ECO:0000259" key="11">
    <source>
        <dbReference type="Pfam" id="PF08240"/>
    </source>
</evidence>
<dbReference type="Pfam" id="PF00107">
    <property type="entry name" value="ADH_zinc_N"/>
    <property type="match status" value="1"/>
</dbReference>
<evidence type="ECO:0000313" key="13">
    <source>
        <dbReference type="WBParaSite" id="jg19662"/>
    </source>
</evidence>
<dbReference type="CDD" id="cd05285">
    <property type="entry name" value="sorbitol_DH"/>
    <property type="match status" value="1"/>
</dbReference>
<evidence type="ECO:0000259" key="10">
    <source>
        <dbReference type="Pfam" id="PF00107"/>
    </source>
</evidence>
<proteinExistence type="inferred from homology"/>
<protein>
    <recommendedName>
        <fullName evidence="7">Sorbitol dehydrogenase</fullName>
    </recommendedName>
    <alternativeName>
        <fullName evidence="8">Polyol dehydrogenase</fullName>
    </alternativeName>
</protein>
<organism evidence="12 13">
    <name type="scientific">Ditylenchus dipsaci</name>
    <dbReference type="NCBI Taxonomy" id="166011"/>
    <lineage>
        <taxon>Eukaryota</taxon>
        <taxon>Metazoa</taxon>
        <taxon>Ecdysozoa</taxon>
        <taxon>Nematoda</taxon>
        <taxon>Chromadorea</taxon>
        <taxon>Rhabditida</taxon>
        <taxon>Tylenchina</taxon>
        <taxon>Tylenchomorpha</taxon>
        <taxon>Sphaerularioidea</taxon>
        <taxon>Anguinidae</taxon>
        <taxon>Anguininae</taxon>
        <taxon>Ditylenchus</taxon>
    </lineage>
</organism>
<evidence type="ECO:0000313" key="12">
    <source>
        <dbReference type="Proteomes" id="UP000887574"/>
    </source>
</evidence>
<dbReference type="GO" id="GO:0006062">
    <property type="term" value="P:sorbitol catabolic process"/>
    <property type="evidence" value="ECO:0007669"/>
    <property type="project" value="TreeGrafter"/>
</dbReference>
<dbReference type="Pfam" id="PF08240">
    <property type="entry name" value="ADH_N"/>
    <property type="match status" value="1"/>
</dbReference>
<comment type="similarity">
    <text evidence="2 9">Belongs to the zinc-containing alcohol dehydrogenase family.</text>
</comment>
<dbReference type="PANTHER" id="PTHR43161">
    <property type="entry name" value="SORBITOL DEHYDROGENASE"/>
    <property type="match status" value="1"/>
</dbReference>
<evidence type="ECO:0000256" key="4">
    <source>
        <dbReference type="ARBA" id="ARBA00022833"/>
    </source>
</evidence>
<keyword evidence="6" id="KW-0520">NAD</keyword>
<dbReference type="InterPro" id="IPR036291">
    <property type="entry name" value="NAD(P)-bd_dom_sf"/>
</dbReference>
<feature type="domain" description="Alcohol dehydrogenase-like N-terminal" evidence="11">
    <location>
        <begin position="28"/>
        <end position="144"/>
    </location>
</feature>
<sequence length="425" mass="46170">MSIDNLSAVIHGKNDLRIEQRPIPVANANQLLIRIHTVGICGSDVHYLNHGAMGACPIREPLVLGHEASGIVVEVGKNVQGFSVGDRVALEPSLSCKKCFQCLEKRDNLCLNTRFFGSSRVFPHVHGTLTKYVAHTPSCCFNIPFYYVALYLVTSSWIPTMGTLFWLPSFCLPSSSVLPPGYHSPGYLPPRYPLPRYPSAPPGRLTLGYSPPDYPLSWYSTPTYPPPGLPEHVSMEEGALLEPLNVAVHACRRAGLKPGQNVLICGAGPIGILNLLTARALGAKSVLLTDIDEKRLALAQDLGADHILNVAGKTPAETAKSVQELFKCQPEVSIECTGVPQSIETAILTTQSGGVVVLVGLGPNRMELPILDAAAREVDIRGVFRYSNCYPTALELVANGRINLKSVTKAHYSLKNHWMHSKELK</sequence>
<dbReference type="SUPFAM" id="SSF50129">
    <property type="entry name" value="GroES-like"/>
    <property type="match status" value="1"/>
</dbReference>
<comment type="cofactor">
    <cofactor evidence="1 9">
        <name>Zn(2+)</name>
        <dbReference type="ChEBI" id="CHEBI:29105"/>
    </cofactor>
</comment>
<evidence type="ECO:0000256" key="1">
    <source>
        <dbReference type="ARBA" id="ARBA00001947"/>
    </source>
</evidence>
<dbReference type="InterPro" id="IPR045306">
    <property type="entry name" value="SDH-like"/>
</dbReference>
<dbReference type="PROSITE" id="PS00059">
    <property type="entry name" value="ADH_ZINC"/>
    <property type="match status" value="1"/>
</dbReference>
<dbReference type="AlphaFoldDB" id="A0A915DGL8"/>
<evidence type="ECO:0000256" key="9">
    <source>
        <dbReference type="RuleBase" id="RU361277"/>
    </source>
</evidence>
<dbReference type="Gene3D" id="3.90.180.10">
    <property type="entry name" value="Medium-chain alcohol dehydrogenases, catalytic domain"/>
    <property type="match status" value="1"/>
</dbReference>
<keyword evidence="5" id="KW-0560">Oxidoreductase</keyword>
<dbReference type="InterPro" id="IPR002328">
    <property type="entry name" value="ADH_Zn_CS"/>
</dbReference>
<dbReference type="Proteomes" id="UP000887574">
    <property type="component" value="Unplaced"/>
</dbReference>
<dbReference type="WBParaSite" id="jg19662">
    <property type="protein sequence ID" value="jg19662"/>
    <property type="gene ID" value="jg19662"/>
</dbReference>
<keyword evidence="4 9" id="KW-0862">Zinc</keyword>
<dbReference type="GO" id="GO:0008270">
    <property type="term" value="F:zinc ion binding"/>
    <property type="evidence" value="ECO:0007669"/>
    <property type="project" value="InterPro"/>
</dbReference>
<name>A0A915DGL8_9BILA</name>
<feature type="domain" description="Alcohol dehydrogenase-like C-terminal" evidence="10">
    <location>
        <begin position="269"/>
        <end position="398"/>
    </location>
</feature>
<dbReference type="PANTHER" id="PTHR43161:SF9">
    <property type="entry name" value="SORBITOL DEHYDROGENASE"/>
    <property type="match status" value="1"/>
</dbReference>
<evidence type="ECO:0000256" key="3">
    <source>
        <dbReference type="ARBA" id="ARBA00022723"/>
    </source>
</evidence>
<evidence type="ECO:0000256" key="5">
    <source>
        <dbReference type="ARBA" id="ARBA00023002"/>
    </source>
</evidence>
<keyword evidence="12" id="KW-1185">Reference proteome</keyword>
<dbReference type="FunFam" id="3.40.50.720:FF:000068">
    <property type="entry name" value="Sorbitol dehydrogenase"/>
    <property type="match status" value="1"/>
</dbReference>
<keyword evidence="3 9" id="KW-0479">Metal-binding</keyword>
<dbReference type="InterPro" id="IPR013149">
    <property type="entry name" value="ADH-like_C"/>
</dbReference>
<dbReference type="InterPro" id="IPR013154">
    <property type="entry name" value="ADH-like_N"/>
</dbReference>
<reference evidence="13" key="1">
    <citation type="submission" date="2022-11" db="UniProtKB">
        <authorList>
            <consortium name="WormBaseParasite"/>
        </authorList>
    </citation>
    <scope>IDENTIFICATION</scope>
</reference>
<evidence type="ECO:0000256" key="7">
    <source>
        <dbReference type="ARBA" id="ARBA00026132"/>
    </source>
</evidence>
<dbReference type="SUPFAM" id="SSF51735">
    <property type="entry name" value="NAD(P)-binding Rossmann-fold domains"/>
    <property type="match status" value="1"/>
</dbReference>
<dbReference type="InterPro" id="IPR011032">
    <property type="entry name" value="GroES-like_sf"/>
</dbReference>
<dbReference type="Gene3D" id="3.40.50.720">
    <property type="entry name" value="NAD(P)-binding Rossmann-like Domain"/>
    <property type="match status" value="1"/>
</dbReference>
<dbReference type="GO" id="GO:0003939">
    <property type="term" value="F:L-iditol 2-dehydrogenase (NAD+) activity"/>
    <property type="evidence" value="ECO:0007669"/>
    <property type="project" value="TreeGrafter"/>
</dbReference>